<name>A0A915CQU6_9BILA</name>
<dbReference type="PANTHER" id="PTHR23106:SF24">
    <property type="entry name" value="ANGIOGENIC FACTOR WITH G PATCH AND FHA DOMAINS 1"/>
    <property type="match status" value="1"/>
</dbReference>
<evidence type="ECO:0000313" key="2">
    <source>
        <dbReference type="Proteomes" id="UP000887574"/>
    </source>
</evidence>
<feature type="domain" description="OCRE" evidence="1">
    <location>
        <begin position="48"/>
        <end position="95"/>
    </location>
</feature>
<protein>
    <submittedName>
        <fullName evidence="3">OCRE domain-containing protein</fullName>
    </submittedName>
</protein>
<dbReference type="AlphaFoldDB" id="A0A915CQU6"/>
<sequence length="362" mass="41143">MDSVWSCSQQNGFTSDDSQNQACSSASISIAEMIAQTANEFISEQVPAGFTYCAEYSMYYNLESGYYYDSINCLFYHPNTQCYYRYNHQSNIVQPTKWIKKKSKKRAQKLLKIEDHELDQLQVDVLECLFEVVDKCAFLAGDFMAGGEKRRRQKIERRRARGIERIFKMAKAPSNTATEEYPDIPEIMTAYNSSHNTKRRRDCETIIDSASSHSSEDDSEAEAEELRRWQIEEESSKHGACIRLIETNASSQSPPILHIITITGATIGFGAKADIQFYVQDEKEPRNSYYQAKFLVTQIKFNDTLVRVDSSSNIQPLNHEDKISFGSYVLLFHMHNGLNTCPGCEPGLFPASQLPSAEIGLN</sequence>
<proteinExistence type="predicted"/>
<dbReference type="PANTHER" id="PTHR23106">
    <property type="entry name" value="ANGIOGENIC FACTOR WITH G PATCH AND FHA DOMAINS 1"/>
    <property type="match status" value="1"/>
</dbReference>
<evidence type="ECO:0000259" key="1">
    <source>
        <dbReference type="Pfam" id="PF17780"/>
    </source>
</evidence>
<dbReference type="InterPro" id="IPR053027">
    <property type="entry name" value="AGGF1"/>
</dbReference>
<dbReference type="Proteomes" id="UP000887574">
    <property type="component" value="Unplaced"/>
</dbReference>
<evidence type="ECO:0000313" key="3">
    <source>
        <dbReference type="WBParaSite" id="jg11157"/>
    </source>
</evidence>
<reference evidence="3" key="1">
    <citation type="submission" date="2022-11" db="UniProtKB">
        <authorList>
            <consortium name="WormBaseParasite"/>
        </authorList>
    </citation>
    <scope>IDENTIFICATION</scope>
</reference>
<organism evidence="2 3">
    <name type="scientific">Ditylenchus dipsaci</name>
    <dbReference type="NCBI Taxonomy" id="166011"/>
    <lineage>
        <taxon>Eukaryota</taxon>
        <taxon>Metazoa</taxon>
        <taxon>Ecdysozoa</taxon>
        <taxon>Nematoda</taxon>
        <taxon>Chromadorea</taxon>
        <taxon>Rhabditida</taxon>
        <taxon>Tylenchina</taxon>
        <taxon>Tylenchomorpha</taxon>
        <taxon>Sphaerularioidea</taxon>
        <taxon>Anguinidae</taxon>
        <taxon>Anguininae</taxon>
        <taxon>Ditylenchus</taxon>
    </lineage>
</organism>
<dbReference type="InterPro" id="IPR041591">
    <property type="entry name" value="OCRE"/>
</dbReference>
<keyword evidence="2" id="KW-1185">Reference proteome</keyword>
<dbReference type="WBParaSite" id="jg11157">
    <property type="protein sequence ID" value="jg11157"/>
    <property type="gene ID" value="jg11157"/>
</dbReference>
<accession>A0A915CQU6</accession>
<dbReference type="Pfam" id="PF17780">
    <property type="entry name" value="OCRE"/>
    <property type="match status" value="1"/>
</dbReference>